<evidence type="ECO:0000313" key="8">
    <source>
        <dbReference type="EnsemblPlants" id="OPUNC01G17590.1"/>
    </source>
</evidence>
<feature type="transmembrane region" description="Helical" evidence="7">
    <location>
        <begin position="66"/>
        <end position="89"/>
    </location>
</feature>
<dbReference type="HOGENOM" id="CLU_020088_0_1_1"/>
<keyword evidence="3 7" id="KW-0812">Transmembrane</keyword>
<dbReference type="GO" id="GO:0005886">
    <property type="term" value="C:plasma membrane"/>
    <property type="evidence" value="ECO:0007669"/>
    <property type="project" value="TreeGrafter"/>
</dbReference>
<feature type="transmembrane region" description="Helical" evidence="7">
    <location>
        <begin position="140"/>
        <end position="162"/>
    </location>
</feature>
<evidence type="ECO:0000256" key="4">
    <source>
        <dbReference type="ARBA" id="ARBA00022989"/>
    </source>
</evidence>
<evidence type="ECO:0000256" key="1">
    <source>
        <dbReference type="ARBA" id="ARBA00004141"/>
    </source>
</evidence>
<organism evidence="8">
    <name type="scientific">Oryza punctata</name>
    <name type="common">Red rice</name>
    <dbReference type="NCBI Taxonomy" id="4537"/>
    <lineage>
        <taxon>Eukaryota</taxon>
        <taxon>Viridiplantae</taxon>
        <taxon>Streptophyta</taxon>
        <taxon>Embryophyta</taxon>
        <taxon>Tracheophyta</taxon>
        <taxon>Spermatophyta</taxon>
        <taxon>Magnoliopsida</taxon>
        <taxon>Liliopsida</taxon>
        <taxon>Poales</taxon>
        <taxon>Poaceae</taxon>
        <taxon>BOP clade</taxon>
        <taxon>Oryzoideae</taxon>
        <taxon>Oryzeae</taxon>
        <taxon>Oryzinae</taxon>
        <taxon>Oryza</taxon>
    </lineage>
</organism>
<evidence type="ECO:0008006" key="10">
    <source>
        <dbReference type="Google" id="ProtNLM"/>
    </source>
</evidence>
<sequence>MEEGAKIGREHEQQQHGRVNGSGSGRVAAVGGGSGGGGDEIEIEVAAAAGAASSRQHGGLHGDVQLLWVLLFGFIFVLTVQSLAANLGIITGRHLAELCMGEYPKYVKYCLWILAELGVIAATIPGVLGTALGYNMLLHIPFWAGVLACGACTILILGLQAYGARKMEFTISVLMLVMATCFFMELSKVNPPVGGVIEGLFIPRPKGDYSTSDTVAMFGSLVVPHNLFLHSSLVLTRKMPYTSKGRKDASTFFLLENALALFIALLVNVAIVSISGTICANNLSLADTSTCSNLTLNSTYVLLKNILGKSSSTVYGVALLVSGQSCTVSTSYAGQYIMQMLLIFL</sequence>
<proteinExistence type="inferred from homology"/>
<dbReference type="EnsemblPlants" id="OPUNC01G17590.1">
    <property type="protein sequence ID" value="OPUNC01G17590.1"/>
    <property type="gene ID" value="OPUNC01G17590"/>
</dbReference>
<reference evidence="8" key="2">
    <citation type="submission" date="2018-05" db="EMBL/GenBank/DDBJ databases">
        <title>OpunRS2 (Oryza punctata Reference Sequence Version 2).</title>
        <authorList>
            <person name="Zhang J."/>
            <person name="Kudrna D."/>
            <person name="Lee S."/>
            <person name="Talag J."/>
            <person name="Welchert J."/>
            <person name="Wing R.A."/>
        </authorList>
    </citation>
    <scope>NUCLEOTIDE SEQUENCE [LARGE SCALE GENOMIC DNA]</scope>
</reference>
<keyword evidence="4 7" id="KW-1133">Transmembrane helix</keyword>
<dbReference type="AlphaFoldDB" id="A0A0E0JJA6"/>
<dbReference type="STRING" id="4537.A0A0E0JJA6"/>
<comment type="similarity">
    <text evidence="2">Belongs to the NRAMP (TC 2.A.55) family.</text>
</comment>
<dbReference type="GO" id="GO:0005384">
    <property type="term" value="F:manganese ion transmembrane transporter activity"/>
    <property type="evidence" value="ECO:0007669"/>
    <property type="project" value="TreeGrafter"/>
</dbReference>
<name>A0A0E0JJA6_ORYPU</name>
<accession>A0A0E0JJA6</accession>
<evidence type="ECO:0000256" key="5">
    <source>
        <dbReference type="ARBA" id="ARBA00023136"/>
    </source>
</evidence>
<protein>
    <recommendedName>
        <fullName evidence="10">Metal transporter</fullName>
    </recommendedName>
</protein>
<comment type="subcellular location">
    <subcellularLocation>
        <location evidence="1">Membrane</location>
        <topology evidence="1">Multi-pass membrane protein</topology>
    </subcellularLocation>
</comment>
<dbReference type="GO" id="GO:0034755">
    <property type="term" value="P:iron ion transmembrane transport"/>
    <property type="evidence" value="ECO:0007669"/>
    <property type="project" value="TreeGrafter"/>
</dbReference>
<dbReference type="Pfam" id="PF01566">
    <property type="entry name" value="Nramp"/>
    <property type="match status" value="1"/>
</dbReference>
<keyword evidence="5 7" id="KW-0472">Membrane</keyword>
<feature type="compositionally biased region" description="Basic and acidic residues" evidence="6">
    <location>
        <begin position="1"/>
        <end position="15"/>
    </location>
</feature>
<feature type="transmembrane region" description="Helical" evidence="7">
    <location>
        <begin position="215"/>
        <end position="236"/>
    </location>
</feature>
<dbReference type="PRINTS" id="PR00447">
    <property type="entry name" value="NATRESASSCMP"/>
</dbReference>
<dbReference type="GO" id="GO:0015086">
    <property type="term" value="F:cadmium ion transmembrane transporter activity"/>
    <property type="evidence" value="ECO:0007669"/>
    <property type="project" value="TreeGrafter"/>
</dbReference>
<dbReference type="OMA" id="MIENACA"/>
<feature type="region of interest" description="Disordered" evidence="6">
    <location>
        <begin position="1"/>
        <end position="25"/>
    </location>
</feature>
<feature type="transmembrane region" description="Helical" evidence="7">
    <location>
        <begin position="169"/>
        <end position="186"/>
    </location>
</feature>
<evidence type="ECO:0000256" key="3">
    <source>
        <dbReference type="ARBA" id="ARBA00022692"/>
    </source>
</evidence>
<dbReference type="InterPro" id="IPR001046">
    <property type="entry name" value="NRAMP_fam"/>
</dbReference>
<feature type="transmembrane region" description="Helical" evidence="7">
    <location>
        <begin position="257"/>
        <end position="278"/>
    </location>
</feature>
<dbReference type="eggNOG" id="KOG1291">
    <property type="taxonomic scope" value="Eukaryota"/>
</dbReference>
<dbReference type="PANTHER" id="PTHR11706">
    <property type="entry name" value="SOLUTE CARRIER PROTEIN FAMILY 11 MEMBER"/>
    <property type="match status" value="1"/>
</dbReference>
<reference evidence="8" key="1">
    <citation type="submission" date="2015-04" db="UniProtKB">
        <authorList>
            <consortium name="EnsemblPlants"/>
        </authorList>
    </citation>
    <scope>IDENTIFICATION</scope>
</reference>
<dbReference type="NCBIfam" id="NF037982">
    <property type="entry name" value="Nramp_1"/>
    <property type="match status" value="1"/>
</dbReference>
<dbReference type="Proteomes" id="UP000026962">
    <property type="component" value="Chromosome 1"/>
</dbReference>
<evidence type="ECO:0000313" key="9">
    <source>
        <dbReference type="Proteomes" id="UP000026962"/>
    </source>
</evidence>
<evidence type="ECO:0000256" key="7">
    <source>
        <dbReference type="SAM" id="Phobius"/>
    </source>
</evidence>
<dbReference type="PANTHER" id="PTHR11706:SF47">
    <property type="entry name" value="METAL TRANSPORTER NRAMP4"/>
    <property type="match status" value="1"/>
</dbReference>
<keyword evidence="9" id="KW-1185">Reference proteome</keyword>
<evidence type="ECO:0000256" key="6">
    <source>
        <dbReference type="SAM" id="MobiDB-lite"/>
    </source>
</evidence>
<evidence type="ECO:0000256" key="2">
    <source>
        <dbReference type="ARBA" id="ARBA00009965"/>
    </source>
</evidence>
<feature type="transmembrane region" description="Helical" evidence="7">
    <location>
        <begin position="109"/>
        <end position="134"/>
    </location>
</feature>
<dbReference type="Gramene" id="OPUNC01G17590.1">
    <property type="protein sequence ID" value="OPUNC01G17590.1"/>
    <property type="gene ID" value="OPUNC01G17590"/>
</dbReference>